<reference evidence="1 2" key="1">
    <citation type="submission" date="2016-07" db="EMBL/GenBank/DDBJ databases">
        <title>Draft genome of Scalindua rubra, obtained from a brine-seawater interface in the Red Sea, sheds light on salt adaptation in anammox bacteria.</title>
        <authorList>
            <person name="Speth D.R."/>
            <person name="Lagkouvardos I."/>
            <person name="Wang Y."/>
            <person name="Qian P.-Y."/>
            <person name="Dutilh B.E."/>
            <person name="Jetten M.S."/>
        </authorList>
    </citation>
    <scope>NUCLEOTIDE SEQUENCE [LARGE SCALE GENOMIC DNA]</scope>
    <source>
        <strain evidence="1">BSI-1</strain>
    </source>
</reference>
<name>A0A1E3XC60_9BACT</name>
<dbReference type="Proteomes" id="UP000094056">
    <property type="component" value="Unassembled WGS sequence"/>
</dbReference>
<organism evidence="1 2">
    <name type="scientific">Candidatus Scalindua rubra</name>
    <dbReference type="NCBI Taxonomy" id="1872076"/>
    <lineage>
        <taxon>Bacteria</taxon>
        <taxon>Pseudomonadati</taxon>
        <taxon>Planctomycetota</taxon>
        <taxon>Candidatus Brocadiia</taxon>
        <taxon>Candidatus Brocadiales</taxon>
        <taxon>Candidatus Scalinduaceae</taxon>
        <taxon>Candidatus Scalindua</taxon>
    </lineage>
</organism>
<evidence type="ECO:0000313" key="1">
    <source>
        <dbReference type="EMBL" id="ODS33190.1"/>
    </source>
</evidence>
<comment type="caution">
    <text evidence="1">The sequence shown here is derived from an EMBL/GenBank/DDBJ whole genome shotgun (WGS) entry which is preliminary data.</text>
</comment>
<dbReference type="EMBL" id="MAYW01000035">
    <property type="protein sequence ID" value="ODS33190.1"/>
    <property type="molecule type" value="Genomic_DNA"/>
</dbReference>
<proteinExistence type="predicted"/>
<protein>
    <submittedName>
        <fullName evidence="1">Uncharacterized protein</fullName>
    </submittedName>
</protein>
<sequence length="506" mass="58690">MSHKKRNKSLSESAAKSISKNIQSIDDIFFTFAKKNVLDYVTRNKQRKDIYFSLNYSQIANYLRDIESNKKYLLLCGLNIKECSSVIQYILDDIFRTTWYRKKIIDFLSFRRVDCLNSSCENIYKLVFEDTKEDMVRIADMLKKYWDCVIRSQKTPETLFYEVGKEKCSHLFKSRHNYKFGAITDKGFARLERSIHAVVDGLGETKITDKSINEFLIGHFYDGSYNKFKIAILLNISKEDKIGLEITEGRPDFVIAIAKPGENEEDLLTVYGEQFEIISLDGGVEKKRMEGFTESPKVKQSTDYKFFLLKGEYWTISYEDKTINLKDSIGLQYIHSLLNNPGKEFHVLKLVREIKKNPPYEDIYNEINKEQQEGQLIEEGLSKGSTGEVIDKKAIKEYEDHYNDLKSELEDETIPKSDERIAGIEKEMEQITKALTAGRGKRGRSRKFADEAEKARKAVSKAINESLDKIKDEQSGHQALWKHFKNTLTTGSFCSYKPEKTIPWKL</sequence>
<accession>A0A1E3XC60</accession>
<gene>
    <name evidence="1" type="ORF">SCARUB_01668</name>
</gene>
<dbReference type="AlphaFoldDB" id="A0A1E3XC60"/>
<evidence type="ECO:0000313" key="2">
    <source>
        <dbReference type="Proteomes" id="UP000094056"/>
    </source>
</evidence>